<proteinExistence type="predicted"/>
<evidence type="ECO:0000256" key="7">
    <source>
        <dbReference type="ARBA" id="ARBA00023306"/>
    </source>
</evidence>
<feature type="domain" description="POTRA" evidence="9">
    <location>
        <begin position="53"/>
        <end position="122"/>
    </location>
</feature>
<feature type="transmembrane region" description="Helical" evidence="8">
    <location>
        <begin position="22"/>
        <end position="48"/>
    </location>
</feature>
<evidence type="ECO:0000256" key="1">
    <source>
        <dbReference type="ARBA" id="ARBA00004370"/>
    </source>
</evidence>
<evidence type="ECO:0000256" key="6">
    <source>
        <dbReference type="ARBA" id="ARBA00023136"/>
    </source>
</evidence>
<dbReference type="InterPro" id="IPR034746">
    <property type="entry name" value="POTRA"/>
</dbReference>
<dbReference type="GO" id="GO:0051301">
    <property type="term" value="P:cell division"/>
    <property type="evidence" value="ECO:0007669"/>
    <property type="project" value="UniProtKB-KW"/>
</dbReference>
<keyword evidence="4 8" id="KW-0812">Transmembrane</keyword>
<evidence type="ECO:0000256" key="3">
    <source>
        <dbReference type="ARBA" id="ARBA00022618"/>
    </source>
</evidence>
<reference evidence="10" key="1">
    <citation type="submission" date="2019-03" db="EMBL/GenBank/DDBJ databases">
        <authorList>
            <person name="Hao L."/>
        </authorList>
    </citation>
    <scope>NUCLEOTIDE SEQUENCE</scope>
</reference>
<evidence type="ECO:0000256" key="5">
    <source>
        <dbReference type="ARBA" id="ARBA00022989"/>
    </source>
</evidence>
<keyword evidence="3 10" id="KW-0132">Cell division</keyword>
<dbReference type="PROSITE" id="PS51779">
    <property type="entry name" value="POTRA"/>
    <property type="match status" value="1"/>
</dbReference>
<accession>A0A485M5T3</accession>
<keyword evidence="6 8" id="KW-0472">Membrane</keyword>
<dbReference type="AlphaFoldDB" id="A0A485M5T3"/>
<dbReference type="PANTHER" id="PTHR37820:SF1">
    <property type="entry name" value="CELL DIVISION PROTEIN FTSQ"/>
    <property type="match status" value="1"/>
</dbReference>
<gene>
    <name evidence="10" type="ORF">SCFA_640009</name>
</gene>
<evidence type="ECO:0000256" key="4">
    <source>
        <dbReference type="ARBA" id="ARBA00022692"/>
    </source>
</evidence>
<evidence type="ECO:0000313" key="10">
    <source>
        <dbReference type="EMBL" id="VFU17233.1"/>
    </source>
</evidence>
<dbReference type="InterPro" id="IPR013685">
    <property type="entry name" value="POTRA_FtsQ_type"/>
</dbReference>
<dbReference type="PANTHER" id="PTHR37820">
    <property type="entry name" value="CELL DIVISION PROTEIN DIVIB"/>
    <property type="match status" value="1"/>
</dbReference>
<evidence type="ECO:0000259" key="9">
    <source>
        <dbReference type="PROSITE" id="PS51779"/>
    </source>
</evidence>
<dbReference type="EMBL" id="CAADRM010000130">
    <property type="protein sequence ID" value="VFU17233.1"/>
    <property type="molecule type" value="Genomic_DNA"/>
</dbReference>
<keyword evidence="2" id="KW-1003">Cell membrane</keyword>
<evidence type="ECO:0000256" key="2">
    <source>
        <dbReference type="ARBA" id="ARBA00022475"/>
    </source>
</evidence>
<dbReference type="InterPro" id="IPR050487">
    <property type="entry name" value="FtsQ_DivIB"/>
</dbReference>
<keyword evidence="7" id="KW-0131">Cell cycle</keyword>
<dbReference type="GO" id="GO:0005886">
    <property type="term" value="C:plasma membrane"/>
    <property type="evidence" value="ECO:0007669"/>
    <property type="project" value="TreeGrafter"/>
</dbReference>
<organism evidence="10">
    <name type="scientific">anaerobic digester metagenome</name>
    <dbReference type="NCBI Taxonomy" id="1263854"/>
    <lineage>
        <taxon>unclassified sequences</taxon>
        <taxon>metagenomes</taxon>
        <taxon>ecological metagenomes</taxon>
    </lineage>
</organism>
<keyword evidence="5 8" id="KW-1133">Transmembrane helix</keyword>
<dbReference type="Pfam" id="PF08478">
    <property type="entry name" value="POTRA_1"/>
    <property type="match status" value="1"/>
</dbReference>
<protein>
    <submittedName>
        <fullName evidence="10">Cell division protein FtsQ</fullName>
    </submittedName>
</protein>
<sequence>MNDYKETKKIASKKKTLSKINLAIRVSIWLCLSVSGALIVFCGTAYVVNSELFKVREITIKGNEHMDNDEVLALLDIEEGDNILGWDMDAARQRLLTHPWIKDVGITRSFIPTGVGVRIVEHRPTATLILKDKPYLISEDGVVFASAPEDNYGLMIQAREYAPSRGEEDLHDVLKAAIRAVSIVESKGLKVRDLVIEAGGVMNIRLDKGITLVILGEMTPLKVDMALKAMREIKPTCGTVMDLTCEDKIVLRNRGGYGGEG</sequence>
<evidence type="ECO:0000256" key="8">
    <source>
        <dbReference type="SAM" id="Phobius"/>
    </source>
</evidence>
<dbReference type="Gene3D" id="3.10.20.310">
    <property type="entry name" value="membrane protein fhac"/>
    <property type="match status" value="1"/>
</dbReference>
<comment type="subcellular location">
    <subcellularLocation>
        <location evidence="1">Membrane</location>
    </subcellularLocation>
</comment>
<name>A0A485M5T3_9ZZZZ</name>